<evidence type="ECO:0000313" key="3">
    <source>
        <dbReference type="Proteomes" id="UP000318081"/>
    </source>
</evidence>
<sequence length="222" mass="24870">MTKPKESSGVEELIGRLREQGVEEGKAQADALMEQTRLKAERHLDEAKREADGLLQRARENAEKSKRAGEEAVQLAVRDAILSLKSEMVDQFSDRVRRLASRELNDGVFLKQLILEIGGRSAPTRDQSAKLLLPKDAIGLEQLRSDPEEVKEGNLSHFVASITKEMLRDGLELGTREDTSAGIRIQLLDENVEIELTDEAIAELLLRHLVPRFRAIMEGIIQ</sequence>
<reference evidence="2 3" key="1">
    <citation type="submission" date="2019-02" db="EMBL/GenBank/DDBJ databases">
        <title>Deep-cultivation of Planctomycetes and their phenomic and genomic characterization uncovers novel biology.</title>
        <authorList>
            <person name="Wiegand S."/>
            <person name="Jogler M."/>
            <person name="Boedeker C."/>
            <person name="Pinto D."/>
            <person name="Vollmers J."/>
            <person name="Rivas-Marin E."/>
            <person name="Kohn T."/>
            <person name="Peeters S.H."/>
            <person name="Heuer A."/>
            <person name="Rast P."/>
            <person name="Oberbeckmann S."/>
            <person name="Bunk B."/>
            <person name="Jeske O."/>
            <person name="Meyerdierks A."/>
            <person name="Storesund J.E."/>
            <person name="Kallscheuer N."/>
            <person name="Luecker S."/>
            <person name="Lage O.M."/>
            <person name="Pohl T."/>
            <person name="Merkel B.J."/>
            <person name="Hornburger P."/>
            <person name="Mueller R.-W."/>
            <person name="Bruemmer F."/>
            <person name="Labrenz M."/>
            <person name="Spormann A.M."/>
            <person name="Op den Camp H."/>
            <person name="Overmann J."/>
            <person name="Amann R."/>
            <person name="Jetten M.S.M."/>
            <person name="Mascher T."/>
            <person name="Medema M.H."/>
            <person name="Devos D.P."/>
            <person name="Kaster A.-K."/>
            <person name="Ovreas L."/>
            <person name="Rohde M."/>
            <person name="Galperin M.Y."/>
            <person name="Jogler C."/>
        </authorList>
    </citation>
    <scope>NUCLEOTIDE SEQUENCE [LARGE SCALE GENOMIC DNA]</scope>
    <source>
        <strain evidence="2 3">TBK1r</strain>
    </source>
</reference>
<keyword evidence="1" id="KW-0175">Coiled coil</keyword>
<protein>
    <submittedName>
        <fullName evidence="2">V-type ATP synthase subunit E</fullName>
    </submittedName>
</protein>
<name>A0ABX5XP00_9BACT</name>
<feature type="coiled-coil region" evidence="1">
    <location>
        <begin position="37"/>
        <end position="68"/>
    </location>
</feature>
<organism evidence="2 3">
    <name type="scientific">Stieleria magnilauensis</name>
    <dbReference type="NCBI Taxonomy" id="2527963"/>
    <lineage>
        <taxon>Bacteria</taxon>
        <taxon>Pseudomonadati</taxon>
        <taxon>Planctomycetota</taxon>
        <taxon>Planctomycetia</taxon>
        <taxon>Pirellulales</taxon>
        <taxon>Pirellulaceae</taxon>
        <taxon>Stieleria</taxon>
    </lineage>
</organism>
<dbReference type="Proteomes" id="UP000318081">
    <property type="component" value="Chromosome"/>
</dbReference>
<gene>
    <name evidence="2" type="ORF">TBK1r_26640</name>
</gene>
<keyword evidence="3" id="KW-1185">Reference proteome</keyword>
<evidence type="ECO:0000313" key="2">
    <source>
        <dbReference type="EMBL" id="QDV83722.1"/>
    </source>
</evidence>
<accession>A0ABX5XP00</accession>
<proteinExistence type="predicted"/>
<dbReference type="EMBL" id="CP036432">
    <property type="protein sequence ID" value="QDV83722.1"/>
    <property type="molecule type" value="Genomic_DNA"/>
</dbReference>
<evidence type="ECO:0000256" key="1">
    <source>
        <dbReference type="SAM" id="Coils"/>
    </source>
</evidence>